<accession>A0A382TDH5</accession>
<feature type="non-terminal residue" evidence="1">
    <location>
        <position position="220"/>
    </location>
</feature>
<dbReference type="AlphaFoldDB" id="A0A382TDH5"/>
<dbReference type="EMBL" id="UINC01135807">
    <property type="protein sequence ID" value="SVD20184.1"/>
    <property type="molecule type" value="Genomic_DNA"/>
</dbReference>
<feature type="non-terminal residue" evidence="1">
    <location>
        <position position="1"/>
    </location>
</feature>
<evidence type="ECO:0000313" key="1">
    <source>
        <dbReference type="EMBL" id="SVD20184.1"/>
    </source>
</evidence>
<proteinExistence type="predicted"/>
<sequence length="220" mass="23716">VLRHGLLRPLACTPWVLAAMLAGCKGPTIPPNTEALAPGVWHHAVDLIDGPWALHVIEVDLPTARRAGGRLRSARAPSDGLGLEKTSVLGSRALAAINGDFFYPETHRPMGLQVRDGELLVEPLQRSAFAIGGDGGLHIDVFDLDAGLVTASGRALPISHVNRDPRGSADLTYFNHFAQGWKDTVHADVGFVLQSLDGGGWRDADTICARVLQVRRHRWP</sequence>
<protein>
    <submittedName>
        <fullName evidence="1">Uncharacterized protein</fullName>
    </submittedName>
</protein>
<gene>
    <name evidence="1" type="ORF">METZ01_LOCUS373038</name>
</gene>
<reference evidence="1" key="1">
    <citation type="submission" date="2018-05" db="EMBL/GenBank/DDBJ databases">
        <authorList>
            <person name="Lanie J.A."/>
            <person name="Ng W.-L."/>
            <person name="Kazmierczak K.M."/>
            <person name="Andrzejewski T.M."/>
            <person name="Davidsen T.M."/>
            <person name="Wayne K.J."/>
            <person name="Tettelin H."/>
            <person name="Glass J.I."/>
            <person name="Rusch D."/>
            <person name="Podicherti R."/>
            <person name="Tsui H.-C.T."/>
            <person name="Winkler M.E."/>
        </authorList>
    </citation>
    <scope>NUCLEOTIDE SEQUENCE</scope>
</reference>
<organism evidence="1">
    <name type="scientific">marine metagenome</name>
    <dbReference type="NCBI Taxonomy" id="408172"/>
    <lineage>
        <taxon>unclassified sequences</taxon>
        <taxon>metagenomes</taxon>
        <taxon>ecological metagenomes</taxon>
    </lineage>
</organism>
<name>A0A382TDH5_9ZZZZ</name>